<evidence type="ECO:0008006" key="10">
    <source>
        <dbReference type="Google" id="ProtNLM"/>
    </source>
</evidence>
<feature type="compositionally biased region" description="Acidic residues" evidence="5">
    <location>
        <begin position="711"/>
        <end position="734"/>
    </location>
</feature>
<dbReference type="SMART" id="SM00449">
    <property type="entry name" value="SPRY"/>
    <property type="match status" value="1"/>
</dbReference>
<dbReference type="PROSITE" id="PS50188">
    <property type="entry name" value="B302_SPRY"/>
    <property type="match status" value="1"/>
</dbReference>
<dbReference type="GO" id="GO:0051603">
    <property type="term" value="P:proteolysis involved in protein catabolic process"/>
    <property type="evidence" value="ECO:0007669"/>
    <property type="project" value="TreeGrafter"/>
</dbReference>
<evidence type="ECO:0000313" key="8">
    <source>
        <dbReference type="EMBL" id="KAG2212160.1"/>
    </source>
</evidence>
<dbReference type="PANTHER" id="PTHR13363:SF6">
    <property type="entry name" value="RING FINGER AND SPRY DOMAIN-CONTAINING PROTEIN 1"/>
    <property type="match status" value="1"/>
</dbReference>
<proteinExistence type="predicted"/>
<evidence type="ECO:0000259" key="7">
    <source>
        <dbReference type="PROSITE" id="PS50188"/>
    </source>
</evidence>
<feature type="region of interest" description="Disordered" evidence="5">
    <location>
        <begin position="685"/>
        <end position="704"/>
    </location>
</feature>
<feature type="compositionally biased region" description="Low complexity" evidence="5">
    <location>
        <begin position="586"/>
        <end position="608"/>
    </location>
</feature>
<dbReference type="Pfam" id="PF00622">
    <property type="entry name" value="SPRY"/>
    <property type="match status" value="1"/>
</dbReference>
<feature type="domain" description="B30.2/SPRY" evidence="7">
    <location>
        <begin position="387"/>
        <end position="596"/>
    </location>
</feature>
<evidence type="ECO:0000256" key="3">
    <source>
        <dbReference type="ARBA" id="ARBA00022833"/>
    </source>
</evidence>
<dbReference type="InterPro" id="IPR001841">
    <property type="entry name" value="Znf_RING"/>
</dbReference>
<evidence type="ECO:0000256" key="2">
    <source>
        <dbReference type="ARBA" id="ARBA00022771"/>
    </source>
</evidence>
<gene>
    <name evidence="8" type="ORF">INT46_005995</name>
</gene>
<comment type="caution">
    <text evidence="8">The sequence shown here is derived from an EMBL/GenBank/DDBJ whole genome shotgun (WGS) entry which is preliminary data.</text>
</comment>
<accession>A0A8H7RKP5</accession>
<feature type="compositionally biased region" description="Polar residues" evidence="5">
    <location>
        <begin position="68"/>
        <end position="78"/>
    </location>
</feature>
<evidence type="ECO:0000313" key="9">
    <source>
        <dbReference type="Proteomes" id="UP000650833"/>
    </source>
</evidence>
<protein>
    <recommendedName>
        <fullName evidence="10">B30.2/SPRY domain-containing protein</fullName>
    </recommendedName>
</protein>
<dbReference type="PROSITE" id="PS50089">
    <property type="entry name" value="ZF_RING_2"/>
    <property type="match status" value="1"/>
</dbReference>
<name>A0A8H7RKP5_9FUNG</name>
<dbReference type="GO" id="GO:0004842">
    <property type="term" value="F:ubiquitin-protein transferase activity"/>
    <property type="evidence" value="ECO:0007669"/>
    <property type="project" value="InterPro"/>
</dbReference>
<feature type="compositionally biased region" description="Basic residues" evidence="5">
    <location>
        <begin position="549"/>
        <end position="562"/>
    </location>
</feature>
<evidence type="ECO:0000259" key="6">
    <source>
        <dbReference type="PROSITE" id="PS50089"/>
    </source>
</evidence>
<dbReference type="InterPro" id="IPR013320">
    <property type="entry name" value="ConA-like_dom_sf"/>
</dbReference>
<keyword evidence="2 4" id="KW-0863">Zinc-finger</keyword>
<dbReference type="Gene3D" id="2.60.120.920">
    <property type="match status" value="1"/>
</dbReference>
<dbReference type="Gene3D" id="3.30.40.10">
    <property type="entry name" value="Zinc/RING finger domain, C3HC4 (zinc finger)"/>
    <property type="match status" value="1"/>
</dbReference>
<feature type="region of interest" description="Disordered" evidence="5">
    <location>
        <begin position="549"/>
        <end position="624"/>
    </location>
</feature>
<dbReference type="Proteomes" id="UP000650833">
    <property type="component" value="Unassembled WGS sequence"/>
</dbReference>
<dbReference type="InterPro" id="IPR043136">
    <property type="entry name" value="B30.2/SPRY_sf"/>
</dbReference>
<dbReference type="InterPro" id="IPR003877">
    <property type="entry name" value="SPRY_dom"/>
</dbReference>
<evidence type="ECO:0000256" key="5">
    <source>
        <dbReference type="SAM" id="MobiDB-lite"/>
    </source>
</evidence>
<dbReference type="EMBL" id="JAEPRC010000053">
    <property type="protein sequence ID" value="KAG2212160.1"/>
    <property type="molecule type" value="Genomic_DNA"/>
</dbReference>
<dbReference type="InterPro" id="IPR001870">
    <property type="entry name" value="B30.2/SPRY"/>
</dbReference>
<feature type="region of interest" description="Disordered" evidence="5">
    <location>
        <begin position="709"/>
        <end position="734"/>
    </location>
</feature>
<dbReference type="SUPFAM" id="SSF49899">
    <property type="entry name" value="Concanavalin A-like lectins/glucanases"/>
    <property type="match status" value="1"/>
</dbReference>
<dbReference type="InterPro" id="IPR013083">
    <property type="entry name" value="Znf_RING/FYVE/PHD"/>
</dbReference>
<dbReference type="GO" id="GO:0005737">
    <property type="term" value="C:cytoplasm"/>
    <property type="evidence" value="ECO:0007669"/>
    <property type="project" value="TreeGrafter"/>
</dbReference>
<feature type="region of interest" description="Disordered" evidence="5">
    <location>
        <begin position="41"/>
        <end position="78"/>
    </location>
</feature>
<dbReference type="Pfam" id="PF13920">
    <property type="entry name" value="zf-C3HC4_3"/>
    <property type="match status" value="1"/>
</dbReference>
<dbReference type="AlphaFoldDB" id="A0A8H7RKP5"/>
<dbReference type="GO" id="GO:0008270">
    <property type="term" value="F:zinc ion binding"/>
    <property type="evidence" value="ECO:0007669"/>
    <property type="project" value="UniProtKB-KW"/>
</dbReference>
<reference evidence="8" key="1">
    <citation type="submission" date="2020-12" db="EMBL/GenBank/DDBJ databases">
        <title>Metabolic potential, ecology and presence of endohyphal bacteria is reflected in genomic diversity of Mucoromycotina.</title>
        <authorList>
            <person name="Muszewska A."/>
            <person name="Okrasinska A."/>
            <person name="Steczkiewicz K."/>
            <person name="Drgas O."/>
            <person name="Orlowska M."/>
            <person name="Perlinska-Lenart U."/>
            <person name="Aleksandrzak-Piekarczyk T."/>
            <person name="Szatraj K."/>
            <person name="Zielenkiewicz U."/>
            <person name="Pilsyk S."/>
            <person name="Malc E."/>
            <person name="Mieczkowski P."/>
            <person name="Kruszewska J.S."/>
            <person name="Biernat P."/>
            <person name="Pawlowska J."/>
        </authorList>
    </citation>
    <scope>NUCLEOTIDE SEQUENCE</scope>
    <source>
        <strain evidence="8">CBS 226.32</strain>
    </source>
</reference>
<keyword evidence="3" id="KW-0862">Zinc</keyword>
<feature type="compositionally biased region" description="Low complexity" evidence="5">
    <location>
        <begin position="566"/>
        <end position="578"/>
    </location>
</feature>
<dbReference type="PANTHER" id="PTHR13363">
    <property type="entry name" value="RING FINGER AND SRY DOMAIN-CONTAINING"/>
    <property type="match status" value="1"/>
</dbReference>
<dbReference type="InterPro" id="IPR045129">
    <property type="entry name" value="RNF123/RKP/RSPRY1"/>
</dbReference>
<evidence type="ECO:0000256" key="4">
    <source>
        <dbReference type="PROSITE-ProRule" id="PRU00175"/>
    </source>
</evidence>
<dbReference type="SUPFAM" id="SSF57850">
    <property type="entry name" value="RING/U-box"/>
    <property type="match status" value="1"/>
</dbReference>
<feature type="domain" description="RING-type" evidence="6">
    <location>
        <begin position="741"/>
        <end position="776"/>
    </location>
</feature>
<keyword evidence="9" id="KW-1185">Reference proteome</keyword>
<evidence type="ECO:0000256" key="1">
    <source>
        <dbReference type="ARBA" id="ARBA00022723"/>
    </source>
</evidence>
<organism evidence="8 9">
    <name type="scientific">Mucor plumbeus</name>
    <dbReference type="NCBI Taxonomy" id="97098"/>
    <lineage>
        <taxon>Eukaryota</taxon>
        <taxon>Fungi</taxon>
        <taxon>Fungi incertae sedis</taxon>
        <taxon>Mucoromycota</taxon>
        <taxon>Mucoromycotina</taxon>
        <taxon>Mucoromycetes</taxon>
        <taxon>Mucorales</taxon>
        <taxon>Mucorineae</taxon>
        <taxon>Mucoraceae</taxon>
        <taxon>Mucor</taxon>
    </lineage>
</organism>
<dbReference type="OrthoDB" id="2967263at2759"/>
<sequence length="808" mass="90007">MPNIDLAFKPVSDQAGRMVENSWKRILAIAQNHVQEFEQEYGGSISQRSSNDTRRSRSTGNSSETNHQTHSSDQSQTDFYDRERHMVHALDTLFTLAYEGPGYLAFIGTITNNLDPDSPVAMAFLSHIIDRAALPSRDTMSSVSPVIISKLNKKPGRIQRMISLISGRYKIERSASKREALRNQIFHNTTNPPTTTSTFMSTVQNSEQTKLRLNAAILWSLLAEKFAGEMCLSLWHQDVGDMLMKSISDPQEDLMVRIFSLLALEKFALTGTVKAIIIAHDFNIRQVLLSVVKECEVANERIYALAAVEDEAKLISSQQQHLTSLTLSSLTSVPSTSALNTKTAEDQVPAFSNLNSFDSRFIPPKGPLREEWAKYVQLALCSRWALDHVFIDIKKITCPWDLSNLKVIMNPFDSTPHLKIGGNGLELRNDRPHFESARATACVKRDKWYYETLLLSNGIMQIGWATSRCRFSPEEGYGVGDDCNGFAFDTYRTAVWADGSAVYPQSKVKIRCQAGDVIGSFLDLDNGFCSYYINGCDLGLTVEFEHPNRKKHHLHHSHHQHRKSSETSSRSSNLSESTATTSTLHSISNSSPKTTISSSSPTTSASSPCLIESTSKRNNNKKPAKGLGLYPAISLTTHQQALVNFGEKAWMYPPPTTAKFKGINDAGALDGNFEKRVMRWVKKRGVTSHGKSYQPMNKPPLRPKVGADEVLQQEDSPDTDSTTEVEEEEGEEDYDWDGPLCTICFSEPKNTILMPCKHDGIGGRCAKVLTLCPLCRTEIHDRIPTTTINNTTLTTNNTIVEEKVVPTI</sequence>
<keyword evidence="1" id="KW-0479">Metal-binding</keyword>